<keyword evidence="4" id="KW-1185">Reference proteome</keyword>
<reference evidence="3 4" key="1">
    <citation type="submission" date="2016-11" db="EMBL/GenBank/DDBJ databases">
        <title>Draft Genome Sequences of Nine Cyanobacterial Strains from Diverse Habitats.</title>
        <authorList>
            <person name="Zhu T."/>
            <person name="Hou S."/>
            <person name="Lu X."/>
            <person name="Hess W.R."/>
        </authorList>
    </citation>
    <scope>NUCLEOTIDE SEQUENCE [LARGE SCALE GENOMIC DNA]</scope>
    <source>
        <strain evidence="3 4">NIES-30</strain>
    </source>
</reference>
<dbReference type="EMBL" id="MRCG01000016">
    <property type="protein sequence ID" value="OKH45622.1"/>
    <property type="molecule type" value="Genomic_DNA"/>
</dbReference>
<dbReference type="OrthoDB" id="448481at2"/>
<dbReference type="InterPro" id="IPR027417">
    <property type="entry name" value="P-loop_NTPase"/>
</dbReference>
<dbReference type="Proteomes" id="UP000185557">
    <property type="component" value="Unassembled WGS sequence"/>
</dbReference>
<comment type="caution">
    <text evidence="3">The sequence shown here is derived from an EMBL/GenBank/DDBJ whole genome shotgun (WGS) entry which is preliminary data.</text>
</comment>
<evidence type="ECO:0000259" key="1">
    <source>
        <dbReference type="Pfam" id="PF05729"/>
    </source>
</evidence>
<name>A0A1U7J171_9CYAN</name>
<dbReference type="AlphaFoldDB" id="A0A1U7J171"/>
<gene>
    <name evidence="3" type="ORF">NIES30_19010</name>
</gene>
<dbReference type="InterPro" id="IPR054501">
    <property type="entry name" value="NCH2"/>
</dbReference>
<dbReference type="STRING" id="549789.NIES30_19010"/>
<evidence type="ECO:0000313" key="4">
    <source>
        <dbReference type="Proteomes" id="UP000185557"/>
    </source>
</evidence>
<dbReference type="InterPro" id="IPR007111">
    <property type="entry name" value="NACHT_NTPase"/>
</dbReference>
<dbReference type="SUPFAM" id="SSF52540">
    <property type="entry name" value="P-loop containing nucleoside triphosphate hydrolases"/>
    <property type="match status" value="1"/>
</dbReference>
<evidence type="ECO:0000259" key="2">
    <source>
        <dbReference type="Pfam" id="PF22727"/>
    </source>
</evidence>
<organism evidence="3 4">
    <name type="scientific">Phormidium tenue NIES-30</name>
    <dbReference type="NCBI Taxonomy" id="549789"/>
    <lineage>
        <taxon>Bacteria</taxon>
        <taxon>Bacillati</taxon>
        <taxon>Cyanobacteriota</taxon>
        <taxon>Cyanophyceae</taxon>
        <taxon>Oscillatoriophycideae</taxon>
        <taxon>Oscillatoriales</taxon>
        <taxon>Oscillatoriaceae</taxon>
        <taxon>Phormidium</taxon>
    </lineage>
</organism>
<dbReference type="RefSeq" id="WP_073610026.1">
    <property type="nucleotide sequence ID" value="NZ_MRCG01000016.1"/>
</dbReference>
<proteinExistence type="predicted"/>
<dbReference type="Pfam" id="PF22727">
    <property type="entry name" value="NCH2"/>
    <property type="match status" value="1"/>
</dbReference>
<dbReference type="Gene3D" id="3.40.50.300">
    <property type="entry name" value="P-loop containing nucleotide triphosphate hydrolases"/>
    <property type="match status" value="1"/>
</dbReference>
<evidence type="ECO:0000313" key="3">
    <source>
        <dbReference type="EMBL" id="OKH45622.1"/>
    </source>
</evidence>
<protein>
    <submittedName>
        <fullName evidence="3">Uncharacterized protein</fullName>
    </submittedName>
</protein>
<sequence>MTGFEPLIGAAAAGLGGLITSLVKDKGTETLKKLDWDIGKNLALKKAMVDYVRRYIDRYGTLKVACVRMDYPVRLDEIYTAVQLLDRSTLRYFESEEALQVQYRESGKRSFSVTQSEKKPGLQVANEQQYLMVLGGPGVGKSTFLRKVGLEALRTLGRRDFAGKDPGNLLVPQQIFYQHPFIPVMLELRQFDKANVSIQAVIATELDTCGFPHPEELTELFLKNGKLLVLLDGLDEVPSATLNHAITEIENLVDRHSDNRYIASCRVAAYTFGGFRRFKDVAMAAFEDQQIQQFIQNWFQKERDTEINTADRCWELLNSPDYQAAKELAQTPLLLTLLCVVYDEFQDFPKKRHALYGEALDVLLRKWASEKRIQRNPIYQELSAELELDMLAEIAYTSFVDDQLFFSKDRLINQIREFLIDNLNAPSHLDAETVLREIEIQQGILVERARDAYSFSHLTFQEYLTAKCIVDNNKIDQLVRDHITEKHWREVFLLVAGLAPGKGGADRMLLKMETQALAYVISEELKMLFSWAEEVTRGSEPEEISEHLKRALAIFLAIAIDIAYEANTNTYLNPFNRDSENILHHLDSSLGFALALGEDLELGSFLFGYHNNLTALLAEQIDNAINFEVDNILNHVVDSAFERVLLRASEITDTLWNYCVFKEHLVGGLVDDLALVRINISNHSIQSLSTSVLDVFSKNLHIPFENAIITEREAEQLLNYFSSLELIIRCKEAAVRVSPQVWEGIESRMVTVPTE</sequence>
<feature type="domain" description="NACHT" evidence="1">
    <location>
        <begin position="184"/>
        <end position="302"/>
    </location>
</feature>
<dbReference type="PANTHER" id="PTHR46844">
    <property type="entry name" value="SLR5058 PROTEIN"/>
    <property type="match status" value="1"/>
</dbReference>
<feature type="domain" description="NACHT conflict system C-terminal helical" evidence="2">
    <location>
        <begin position="695"/>
        <end position="750"/>
    </location>
</feature>
<accession>A0A1U7J171</accession>
<dbReference type="Pfam" id="PF05729">
    <property type="entry name" value="NACHT"/>
    <property type="match status" value="1"/>
</dbReference>
<dbReference type="PANTHER" id="PTHR46844:SF1">
    <property type="entry name" value="SLR5058 PROTEIN"/>
    <property type="match status" value="1"/>
</dbReference>